<dbReference type="AlphaFoldDB" id="A0AAV4T4K1"/>
<protein>
    <submittedName>
        <fullName evidence="1">Uncharacterized protein</fullName>
    </submittedName>
</protein>
<reference evidence="1 2" key="1">
    <citation type="submission" date="2021-06" db="EMBL/GenBank/DDBJ databases">
        <title>Caerostris extrusa draft genome.</title>
        <authorList>
            <person name="Kono N."/>
            <person name="Arakawa K."/>
        </authorList>
    </citation>
    <scope>NUCLEOTIDE SEQUENCE [LARGE SCALE GENOMIC DNA]</scope>
</reference>
<accession>A0AAV4T4K1</accession>
<proteinExistence type="predicted"/>
<dbReference type="Proteomes" id="UP001054945">
    <property type="component" value="Unassembled WGS sequence"/>
</dbReference>
<comment type="caution">
    <text evidence="1">The sequence shown here is derived from an EMBL/GenBank/DDBJ whole genome shotgun (WGS) entry which is preliminary data.</text>
</comment>
<evidence type="ECO:0000313" key="1">
    <source>
        <dbReference type="EMBL" id="GIY41190.1"/>
    </source>
</evidence>
<keyword evidence="2" id="KW-1185">Reference proteome</keyword>
<gene>
    <name evidence="1" type="ORF">CEXT_747721</name>
</gene>
<sequence>MHLQQQAKNALCARPTASHCSIVGALGAMSPDNATACATSFHWPKWKRAILALIALRWNCFIAYRARGAEMAVRKKIPIPRNMTPPHRQYSLACYLPRFCSILLIARNPFEIVSLKWRKVQKRVKYLVSGYKGNTL</sequence>
<evidence type="ECO:0000313" key="2">
    <source>
        <dbReference type="Proteomes" id="UP001054945"/>
    </source>
</evidence>
<organism evidence="1 2">
    <name type="scientific">Caerostris extrusa</name>
    <name type="common">Bark spider</name>
    <name type="synonym">Caerostris bankana</name>
    <dbReference type="NCBI Taxonomy" id="172846"/>
    <lineage>
        <taxon>Eukaryota</taxon>
        <taxon>Metazoa</taxon>
        <taxon>Ecdysozoa</taxon>
        <taxon>Arthropoda</taxon>
        <taxon>Chelicerata</taxon>
        <taxon>Arachnida</taxon>
        <taxon>Araneae</taxon>
        <taxon>Araneomorphae</taxon>
        <taxon>Entelegynae</taxon>
        <taxon>Araneoidea</taxon>
        <taxon>Araneidae</taxon>
        <taxon>Caerostris</taxon>
    </lineage>
</organism>
<name>A0AAV4T4K1_CAEEX</name>
<dbReference type="EMBL" id="BPLR01010699">
    <property type="protein sequence ID" value="GIY41190.1"/>
    <property type="molecule type" value="Genomic_DNA"/>
</dbReference>